<protein>
    <submittedName>
        <fullName evidence="3">Glycosyl hydrolase family 65 protein</fullName>
    </submittedName>
</protein>
<dbReference type="GO" id="GO:0016787">
    <property type="term" value="F:hydrolase activity"/>
    <property type="evidence" value="ECO:0007669"/>
    <property type="project" value="UniProtKB-KW"/>
</dbReference>
<dbReference type="Proteomes" id="UP001596957">
    <property type="component" value="Unassembled WGS sequence"/>
</dbReference>
<feature type="domain" description="Glycoside hydrolase family 65 C-terminal" evidence="2">
    <location>
        <begin position="4"/>
        <end position="36"/>
    </location>
</feature>
<reference evidence="4" key="1">
    <citation type="journal article" date="2019" name="Int. J. Syst. Evol. Microbiol.">
        <title>The Global Catalogue of Microorganisms (GCM) 10K type strain sequencing project: providing services to taxonomists for standard genome sequencing and annotation.</title>
        <authorList>
            <consortium name="The Broad Institute Genomics Platform"/>
            <consortium name="The Broad Institute Genome Sequencing Center for Infectious Disease"/>
            <person name="Wu L."/>
            <person name="Ma J."/>
        </authorList>
    </citation>
    <scope>NUCLEOTIDE SEQUENCE [LARGE SCALE GENOMIC DNA]</scope>
    <source>
        <strain evidence="4">CGMCC 4.7198</strain>
    </source>
</reference>
<sequence>MPLPELSEYGFAIRYRGHRGVQLRLDAEQLRISVLRPTGIRSTSPARTAPCPWRPGNPAPSPRRP</sequence>
<name>A0ABW2VTC8_9ACTN</name>
<gene>
    <name evidence="3" type="ORF">ACFQZP_37690</name>
</gene>
<evidence type="ECO:0000313" key="3">
    <source>
        <dbReference type="EMBL" id="MFD0287314.1"/>
    </source>
</evidence>
<dbReference type="EMBL" id="JBHTEC010000001">
    <property type="protein sequence ID" value="MFD0287314.1"/>
    <property type="molecule type" value="Genomic_DNA"/>
</dbReference>
<organism evidence="3 4">
    <name type="scientific">Streptomyces lutosisoli</name>
    <dbReference type="NCBI Taxonomy" id="2665721"/>
    <lineage>
        <taxon>Bacteria</taxon>
        <taxon>Bacillati</taxon>
        <taxon>Actinomycetota</taxon>
        <taxon>Actinomycetes</taxon>
        <taxon>Kitasatosporales</taxon>
        <taxon>Streptomycetaceae</taxon>
        <taxon>Streptomyces</taxon>
    </lineage>
</organism>
<comment type="caution">
    <text evidence="3">The sequence shown here is derived from an EMBL/GenBank/DDBJ whole genome shotgun (WGS) entry which is preliminary data.</text>
</comment>
<evidence type="ECO:0000256" key="1">
    <source>
        <dbReference type="SAM" id="MobiDB-lite"/>
    </source>
</evidence>
<keyword evidence="3" id="KW-0378">Hydrolase</keyword>
<dbReference type="RefSeq" id="WP_381265452.1">
    <property type="nucleotide sequence ID" value="NZ_JBHTBI010000160.1"/>
</dbReference>
<dbReference type="Pfam" id="PF03633">
    <property type="entry name" value="Glyco_hydro_65C"/>
    <property type="match status" value="1"/>
</dbReference>
<feature type="compositionally biased region" description="Pro residues" evidence="1">
    <location>
        <begin position="52"/>
        <end position="65"/>
    </location>
</feature>
<accession>A0ABW2VTC8</accession>
<proteinExistence type="predicted"/>
<dbReference type="InterPro" id="IPR005194">
    <property type="entry name" value="Glyco_hydro_65_C"/>
</dbReference>
<evidence type="ECO:0000259" key="2">
    <source>
        <dbReference type="Pfam" id="PF03633"/>
    </source>
</evidence>
<evidence type="ECO:0000313" key="4">
    <source>
        <dbReference type="Proteomes" id="UP001596957"/>
    </source>
</evidence>
<keyword evidence="4" id="KW-1185">Reference proteome</keyword>
<feature type="region of interest" description="Disordered" evidence="1">
    <location>
        <begin position="38"/>
        <end position="65"/>
    </location>
</feature>